<protein>
    <submittedName>
        <fullName evidence="2">Uncharacterized protein</fullName>
    </submittedName>
</protein>
<proteinExistence type="predicted"/>
<evidence type="ECO:0000313" key="2">
    <source>
        <dbReference type="EMBL" id="GEM89241.1"/>
    </source>
</evidence>
<dbReference type="Proteomes" id="UP000321827">
    <property type="component" value="Unassembled WGS sequence"/>
</dbReference>
<gene>
    <name evidence="2" type="ORF">ODE01S_06750</name>
</gene>
<sequence>MVLVTWFVIAWGGALLWLAHLARRAPCGPGHAHTGRALFALLLIGAVFLGVAAPLVPSRPLTPADYPYIAWVTVLVLVSGWSAVLAYLKRAAECDA</sequence>
<comment type="caution">
    <text evidence="2">The sequence shown here is derived from an EMBL/GenBank/DDBJ whole genome shotgun (WGS) entry which is preliminary data.</text>
</comment>
<feature type="transmembrane region" description="Helical" evidence="1">
    <location>
        <begin position="37"/>
        <end position="56"/>
    </location>
</feature>
<feature type="transmembrane region" description="Helical" evidence="1">
    <location>
        <begin position="68"/>
        <end position="88"/>
    </location>
</feature>
<evidence type="ECO:0000256" key="1">
    <source>
        <dbReference type="SAM" id="Phobius"/>
    </source>
</evidence>
<keyword evidence="1" id="KW-1133">Transmembrane helix</keyword>
<keyword evidence="1" id="KW-0812">Transmembrane</keyword>
<reference evidence="2 3" key="1">
    <citation type="submission" date="2019-07" db="EMBL/GenBank/DDBJ databases">
        <title>Whole genome shotgun sequence of Oceanithermus desulfurans NBRC 100063.</title>
        <authorList>
            <person name="Hosoyama A."/>
            <person name="Uohara A."/>
            <person name="Ohji S."/>
            <person name="Ichikawa N."/>
        </authorList>
    </citation>
    <scope>NUCLEOTIDE SEQUENCE [LARGE SCALE GENOMIC DNA]</scope>
    <source>
        <strain evidence="2 3">NBRC 100063</strain>
    </source>
</reference>
<feature type="transmembrane region" description="Helical" evidence="1">
    <location>
        <begin position="6"/>
        <end position="25"/>
    </location>
</feature>
<accession>A0A511RHW2</accession>
<name>A0A511RHW2_9DEIN</name>
<dbReference type="AlphaFoldDB" id="A0A511RHW2"/>
<keyword evidence="1" id="KW-0472">Membrane</keyword>
<evidence type="ECO:0000313" key="3">
    <source>
        <dbReference type="Proteomes" id="UP000321827"/>
    </source>
</evidence>
<organism evidence="2 3">
    <name type="scientific">Oceanithermus desulfurans NBRC 100063</name>
    <dbReference type="NCBI Taxonomy" id="1227550"/>
    <lineage>
        <taxon>Bacteria</taxon>
        <taxon>Thermotogati</taxon>
        <taxon>Deinococcota</taxon>
        <taxon>Deinococci</taxon>
        <taxon>Thermales</taxon>
        <taxon>Thermaceae</taxon>
        <taxon>Oceanithermus</taxon>
    </lineage>
</organism>
<dbReference type="RefSeq" id="WP_147145824.1">
    <property type="nucleotide sequence ID" value="NZ_BJXN01000003.1"/>
</dbReference>
<dbReference type="EMBL" id="BJXN01000003">
    <property type="protein sequence ID" value="GEM89241.1"/>
    <property type="molecule type" value="Genomic_DNA"/>
</dbReference>